<dbReference type="EMBL" id="FOXQ01000006">
    <property type="protein sequence ID" value="SFQ18612.1"/>
    <property type="molecule type" value="Genomic_DNA"/>
</dbReference>
<organism evidence="1 2">
    <name type="scientific">Parafilimonas terrae</name>
    <dbReference type="NCBI Taxonomy" id="1465490"/>
    <lineage>
        <taxon>Bacteria</taxon>
        <taxon>Pseudomonadati</taxon>
        <taxon>Bacteroidota</taxon>
        <taxon>Chitinophagia</taxon>
        <taxon>Chitinophagales</taxon>
        <taxon>Chitinophagaceae</taxon>
        <taxon>Parafilimonas</taxon>
    </lineage>
</organism>
<name>A0A1I5WFV5_9BACT</name>
<dbReference type="STRING" id="1465490.SAMN05444277_106161"/>
<accession>A0A1I5WFV5</accession>
<dbReference type="OrthoDB" id="846260at2"/>
<gene>
    <name evidence="1" type="ORF">SAMN05444277_106161</name>
</gene>
<evidence type="ECO:0008006" key="3">
    <source>
        <dbReference type="Google" id="ProtNLM"/>
    </source>
</evidence>
<protein>
    <recommendedName>
        <fullName evidence="3">Glycosyl transferases group 1</fullName>
    </recommendedName>
</protein>
<proteinExistence type="predicted"/>
<dbReference type="RefSeq" id="WP_090658500.1">
    <property type="nucleotide sequence ID" value="NZ_FOXQ01000006.1"/>
</dbReference>
<dbReference type="AlphaFoldDB" id="A0A1I5WFV5"/>
<evidence type="ECO:0000313" key="1">
    <source>
        <dbReference type="EMBL" id="SFQ18612.1"/>
    </source>
</evidence>
<sequence>MRILIFTSKEEDYLQDSIIHGFKCLYGKEVIDFPAKVILYDDYHNLHSLRGNGFTLYGKLDKRLKASENINIEEAIVKNTFDLIIFSSIHRQFDFFYAHFRLLKEIKSKILILDGEDSSRFFPFMRKYAKFFFYPKPHSHFAYFKRELILKHSQLGFWNFFQNLFNSFFLGDNVKPISFSIPKEKIITILPFKEKLFTKHVVDIEISKSINSSTEKYAFNTEADYYDDIQQAKFGITTKRSGWDCLRHYEIAANGAVICFRDLNKKPPECAPHGLIDGINCINYNSYKQLKDVIGSISDAAYLRLQENSLKWVRDQTTEKRAVDLIHQAFNKILI</sequence>
<keyword evidence="2" id="KW-1185">Reference proteome</keyword>
<reference evidence="1 2" key="1">
    <citation type="submission" date="2016-10" db="EMBL/GenBank/DDBJ databases">
        <authorList>
            <person name="de Groot N.N."/>
        </authorList>
    </citation>
    <scope>NUCLEOTIDE SEQUENCE [LARGE SCALE GENOMIC DNA]</scope>
    <source>
        <strain evidence="1 2">DSM 28286</strain>
    </source>
</reference>
<evidence type="ECO:0000313" key="2">
    <source>
        <dbReference type="Proteomes" id="UP000199031"/>
    </source>
</evidence>
<dbReference type="Proteomes" id="UP000199031">
    <property type="component" value="Unassembled WGS sequence"/>
</dbReference>